<dbReference type="PANTHER" id="PTHR44119:SF1">
    <property type="entry name" value="MAGNESIUM-CHELATASE SUBUNIT CHLH, CHLOROPLASTIC"/>
    <property type="match status" value="1"/>
</dbReference>
<feature type="domain" description="CobN/magnesium chelatase" evidence="11">
    <location>
        <begin position="163"/>
        <end position="226"/>
    </location>
</feature>
<feature type="compositionally biased region" description="Polar residues" evidence="10">
    <location>
        <begin position="238"/>
        <end position="347"/>
    </location>
</feature>
<dbReference type="GO" id="GO:0015979">
    <property type="term" value="P:photosynthesis"/>
    <property type="evidence" value="ECO:0007669"/>
    <property type="project" value="UniProtKB-KW"/>
</dbReference>
<comment type="pathway">
    <text evidence="8">Porphyrin-containing compound metabolism.</text>
</comment>
<feature type="domain" description="Magnesium chelatase subunit H N-terminal" evidence="12">
    <location>
        <begin position="3"/>
        <end position="159"/>
    </location>
</feature>
<dbReference type="Proteomes" id="UP000176944">
    <property type="component" value="Chromosome"/>
</dbReference>
<evidence type="ECO:0000256" key="7">
    <source>
        <dbReference type="ARBA" id="ARBA00023171"/>
    </source>
</evidence>
<organism evidence="13 14">
    <name type="scientific">Moorena producens (strain JHB)</name>
    <dbReference type="NCBI Taxonomy" id="1454205"/>
    <lineage>
        <taxon>Bacteria</taxon>
        <taxon>Bacillati</taxon>
        <taxon>Cyanobacteriota</taxon>
        <taxon>Cyanophyceae</taxon>
        <taxon>Coleofasciculales</taxon>
        <taxon>Coleofasciculaceae</taxon>
        <taxon>Moorena</taxon>
    </lineage>
</organism>
<evidence type="ECO:0000256" key="1">
    <source>
        <dbReference type="ARBA" id="ARBA00010851"/>
    </source>
</evidence>
<sequence length="1437" mass="160314">MKRIVLIAGFESFNADLYRKAAELATIRCPELDIRVFSDREITANPDTVDAALQDAQVFFGSLLFDYDQVLWLRDRIQHIPIRLVFESALELISLTQIGQFKIGDKPKGMPKPVKFILDKFSNGREEDRLAGYISFLKIGPKLLKYIPARKVQDLRNWLIIYGYWNAGGSDNVASMFWTFAEKYLELKVGEIPPPVETPNMGLLHPDYDGYFESPRQYLEWYKNFKVKQLNVIGQSPTSPLASQNNLGQKATLRSQPTNLQPTNLQPTNLQSTNLQPTNLQPTNLQPTNLQPTNLQPTNLQPTNLQSTNLQSTNLQPTNLQPTNLQPTNLQPTNLQPTNLQPTNLQPANPRENPVVGILLYRKHVVTKQPYIPQLIRYFEEAGLTPLPIFINGVEGHVAVRDWMTSAYETQQRQLDNVETPSLSKDAVEVDAIVSTIGFPLVGGPAGSMEAGRQVAVAKRILTAKNVPYCIAAPLLIQDIYSWTRQGIGGLQSVVLYALPELDGAIDTVPLGGLVGENIYLIPERVKRLTGRVKRWIQLRQTPPDQRRIAIILYGFPPGYGATGTAALLNVPRSLLKFLHALKEQGYTVGELPEDGEELIRWVKAADEGLNGDSLNGDSLNGEQLNGEFSNQQPATFNHQHSTSNHQPSTTNHQPSTSNQQPATTNHQPSTFNLQPSTSNLPFSNAKGEQPATTVNVKTLEEWLGYLLTTRIEKQWQSLTGTGIKTNGDEFEIGGIELGNVWIGVQPPLGISGDPMRLMFERDLTPHPQYTAFYKWLQNDFDAHAVVHFGMHGTVEWLPGSPLGNTGYSWSDILLGNIPNLYIYAANNPSESMLAKRRGYGVLISHNVPPYGRAGLYKELVVLRDLISEYREDPEKNYALKEAICKKIVDSGLDTDCPFEDAKGLGIAFSPENAQMFSADSFNRYLVKLYDYLLVLEQRLFSSGLHTLGQVPDSEQLGSYLRAYFGEDVPEAMVKAIVDGEFEPQTPEGSEQVEDEKVEEALRIGELLMQTGEELTNLLRGLNGEYIPPAPGGDLLRDGPGVLPTGRNIHALDPYRMPSPAAYERGREVARKIIAQHLEEHQEYPETVAVMLWGLDAIKTRGESLGILLELVGAVPVKEGTGRIVRYDLMPLAEVGHPRIDVLANLSGIFRDSFVNIVELLDDLFRRATEADEPEEENFIRKHGLALRSQGVENVSARLFSNPAGDYGSLVNDQVVDGNWESGDELANTWQSRNVFSYGRQDKGQARPEVMEQLLKSTSRIVQEIDSVEYGLTDIQEYYANTGGLKRAAEKQGGKTVNASFVESFSKDTTPRKLEDLLRLEYRTKLLNPKWAEAMANQGSGGAYEISQRMTALIGWGGTADFQDNWVYDQAADTYALDEEMAKRLRQANPEAFRNIVGRMLEANGRGFWEPDQETLQKLRELYDLTDEEIEGVTAVG</sequence>
<evidence type="ECO:0000256" key="2">
    <source>
        <dbReference type="ARBA" id="ARBA00012825"/>
    </source>
</evidence>
<evidence type="ECO:0000256" key="3">
    <source>
        <dbReference type="ARBA" id="ARBA00022531"/>
    </source>
</evidence>
<keyword evidence="7" id="KW-0149">Chlorophyll biosynthesis</keyword>
<evidence type="ECO:0000259" key="12">
    <source>
        <dbReference type="Pfam" id="PF11965"/>
    </source>
</evidence>
<evidence type="ECO:0000256" key="4">
    <source>
        <dbReference type="ARBA" id="ARBA00022598"/>
    </source>
</evidence>
<dbReference type="GO" id="GO:0005524">
    <property type="term" value="F:ATP binding"/>
    <property type="evidence" value="ECO:0007669"/>
    <property type="project" value="UniProtKB-KW"/>
</dbReference>
<dbReference type="InterPro" id="IPR003672">
    <property type="entry name" value="CobN/Mg_chltase"/>
</dbReference>
<dbReference type="EMBL" id="CP017708">
    <property type="protein sequence ID" value="AOY80228.2"/>
    <property type="molecule type" value="Genomic_DNA"/>
</dbReference>
<dbReference type="EC" id="6.6.1.1" evidence="2"/>
<comment type="catalytic activity">
    <reaction evidence="9">
        <text>protoporphyrin IX + Mg(2+) + ATP + H2O = Mg-protoporphyrin IX + ADP + phosphate + 3 H(+)</text>
        <dbReference type="Rhea" id="RHEA:13961"/>
        <dbReference type="ChEBI" id="CHEBI:15377"/>
        <dbReference type="ChEBI" id="CHEBI:15378"/>
        <dbReference type="ChEBI" id="CHEBI:18420"/>
        <dbReference type="ChEBI" id="CHEBI:30616"/>
        <dbReference type="ChEBI" id="CHEBI:43474"/>
        <dbReference type="ChEBI" id="CHEBI:57306"/>
        <dbReference type="ChEBI" id="CHEBI:60492"/>
        <dbReference type="ChEBI" id="CHEBI:456216"/>
        <dbReference type="EC" id="6.6.1.1"/>
    </reaction>
</comment>
<proteinExistence type="inferred from homology"/>
<evidence type="ECO:0000256" key="5">
    <source>
        <dbReference type="ARBA" id="ARBA00022741"/>
    </source>
</evidence>
<gene>
    <name evidence="13" type="ORF">BJP36_10150</name>
</gene>
<comment type="similarity">
    <text evidence="1">Belongs to the Mg-chelatase subunit H family.</text>
</comment>
<accession>A0A1D9FXY5</accession>
<dbReference type="Pfam" id="PF02514">
    <property type="entry name" value="CobN-Mg_chel"/>
    <property type="match status" value="2"/>
</dbReference>
<keyword evidence="6" id="KW-0067">ATP-binding</keyword>
<keyword evidence="5" id="KW-0547">Nucleotide-binding</keyword>
<dbReference type="GO" id="GO:0015995">
    <property type="term" value="P:chlorophyll biosynthetic process"/>
    <property type="evidence" value="ECO:0007669"/>
    <property type="project" value="UniProtKB-KW"/>
</dbReference>
<evidence type="ECO:0000313" key="13">
    <source>
        <dbReference type="EMBL" id="AOY80228.2"/>
    </source>
</evidence>
<feature type="region of interest" description="Disordered" evidence="10">
    <location>
        <begin position="613"/>
        <end position="691"/>
    </location>
</feature>
<dbReference type="PANTHER" id="PTHR44119">
    <property type="entry name" value="MAGNESIUM-CHELATASE SUBUNIT CHLH, CHLOROPLASTIC"/>
    <property type="match status" value="1"/>
</dbReference>
<keyword evidence="3" id="KW-0602">Photosynthesis</keyword>
<dbReference type="InterPro" id="IPR022571">
    <property type="entry name" value="Mg_chelatase_H_N"/>
</dbReference>
<feature type="domain" description="CobN/magnesium chelatase" evidence="11">
    <location>
        <begin position="346"/>
        <end position="1416"/>
    </location>
</feature>
<evidence type="ECO:0000259" key="11">
    <source>
        <dbReference type="Pfam" id="PF02514"/>
    </source>
</evidence>
<evidence type="ECO:0000256" key="8">
    <source>
        <dbReference type="ARBA" id="ARBA00023444"/>
    </source>
</evidence>
<dbReference type="CDD" id="cd10150">
    <property type="entry name" value="CobN_like"/>
    <property type="match status" value="1"/>
</dbReference>
<evidence type="ECO:0000313" key="14">
    <source>
        <dbReference type="Proteomes" id="UP000176944"/>
    </source>
</evidence>
<evidence type="ECO:0000256" key="10">
    <source>
        <dbReference type="SAM" id="MobiDB-lite"/>
    </source>
</evidence>
<dbReference type="Gene3D" id="2.160.20.80">
    <property type="entry name" value="E3 ubiquitin-protein ligase SopA"/>
    <property type="match status" value="1"/>
</dbReference>
<dbReference type="Pfam" id="PF11965">
    <property type="entry name" value="DUF3479"/>
    <property type="match status" value="1"/>
</dbReference>
<dbReference type="SUPFAM" id="SSF141571">
    <property type="entry name" value="Pentapeptide repeat-like"/>
    <property type="match status" value="1"/>
</dbReference>
<dbReference type="GO" id="GO:0016851">
    <property type="term" value="F:magnesium chelatase activity"/>
    <property type="evidence" value="ECO:0007669"/>
    <property type="project" value="UniProtKB-EC"/>
</dbReference>
<keyword evidence="4 13" id="KW-0436">Ligase</keyword>
<evidence type="ECO:0000256" key="6">
    <source>
        <dbReference type="ARBA" id="ARBA00022840"/>
    </source>
</evidence>
<feature type="region of interest" description="Disordered" evidence="10">
    <location>
        <begin position="238"/>
        <end position="349"/>
    </location>
</feature>
<evidence type="ECO:0000256" key="9">
    <source>
        <dbReference type="ARBA" id="ARBA00048693"/>
    </source>
</evidence>
<feature type="compositionally biased region" description="Polar residues" evidence="10">
    <location>
        <begin position="613"/>
        <end position="683"/>
    </location>
</feature>
<name>A0A1D9FXY5_MOOP1</name>
<protein>
    <recommendedName>
        <fullName evidence="2">magnesium chelatase</fullName>
        <ecNumber evidence="2">6.6.1.1</ecNumber>
    </recommendedName>
</protein>
<reference evidence="14" key="1">
    <citation type="submission" date="2016-10" db="EMBL/GenBank/DDBJ databases">
        <title>Comparative genomics uncovers the prolific and rare metabolic potential of the cyanobacterial genus Moorea.</title>
        <authorList>
            <person name="Leao T."/>
            <person name="Castelao G."/>
            <person name="Korobeynikov A."/>
            <person name="Monroe E.A."/>
            <person name="Podell S."/>
            <person name="Glukhov E."/>
            <person name="Allen E."/>
            <person name="Gerwick W.H."/>
            <person name="Gerwick L."/>
        </authorList>
    </citation>
    <scope>NUCLEOTIDE SEQUENCE [LARGE SCALE GENOMIC DNA]</scope>
    <source>
        <strain evidence="14">JHB</strain>
    </source>
</reference>